<gene>
    <name evidence="2" type="ORF">BSQ49_10525</name>
</gene>
<feature type="transmembrane region" description="Helical" evidence="1">
    <location>
        <begin position="7"/>
        <end position="27"/>
    </location>
</feature>
<dbReference type="AlphaFoldDB" id="A0A3Q8CAA0"/>
<proteinExistence type="predicted"/>
<dbReference type="EMBL" id="CP018176">
    <property type="protein sequence ID" value="AUJ30578.1"/>
    <property type="molecule type" value="Genomic_DNA"/>
</dbReference>
<protein>
    <submittedName>
        <fullName evidence="2">MFS transporter permease</fullName>
    </submittedName>
</protein>
<dbReference type="KEGG" id="lhw:BSQ49_10525"/>
<sequence length="208" mass="23515">MYAKRFIQLFLIFLLTIFIAMLVVSYLDIKGYFVQSLALSVVGYIILVIPLTILTVLKQRKKFSKDGNSKSNSEFNNALSKLDNIIVLSTVSENNRVTSSVITFKQSRTEDNIFYIMTDSKTNRVRNIIQNKAAAITTWFDGKTGIRISSNNIKPEIIEGNEMLTEMAIHPEIKELSEDLKNNVIIKLTIHSALIESFQSSPLVVTFS</sequence>
<dbReference type="Gene3D" id="2.30.110.10">
    <property type="entry name" value="Electron Transport, Fmn-binding Protein, Chain A"/>
    <property type="match status" value="1"/>
</dbReference>
<reference evidence="2 3" key="1">
    <citation type="submission" date="2016-11" db="EMBL/GenBank/DDBJ databases">
        <title>Interaction between Lactobacillus species and yeast in water kefir.</title>
        <authorList>
            <person name="Behr J."/>
            <person name="Xu D."/>
            <person name="Vogel R.F."/>
        </authorList>
    </citation>
    <scope>NUCLEOTIDE SEQUENCE [LARGE SCALE GENOMIC DNA]</scope>
    <source>
        <strain evidence="2 3">TMW 1.1822</strain>
    </source>
</reference>
<organism evidence="2 3">
    <name type="scientific">Liquorilactobacillus hordei</name>
    <dbReference type="NCBI Taxonomy" id="468911"/>
    <lineage>
        <taxon>Bacteria</taxon>
        <taxon>Bacillati</taxon>
        <taxon>Bacillota</taxon>
        <taxon>Bacilli</taxon>
        <taxon>Lactobacillales</taxon>
        <taxon>Lactobacillaceae</taxon>
        <taxon>Liquorilactobacillus</taxon>
    </lineage>
</organism>
<name>A0A3Q8CAA0_9LACO</name>
<dbReference type="SUPFAM" id="SSF50475">
    <property type="entry name" value="FMN-binding split barrel"/>
    <property type="match status" value="1"/>
</dbReference>
<accession>A0A3Q8CAA0</accession>
<evidence type="ECO:0000313" key="3">
    <source>
        <dbReference type="Proteomes" id="UP000314960"/>
    </source>
</evidence>
<dbReference type="RefSeq" id="WP_141055009.1">
    <property type="nucleotide sequence ID" value="NZ_CP018176.1"/>
</dbReference>
<keyword evidence="1" id="KW-1133">Transmembrane helix</keyword>
<feature type="transmembrane region" description="Helical" evidence="1">
    <location>
        <begin position="33"/>
        <end position="57"/>
    </location>
</feature>
<evidence type="ECO:0000313" key="2">
    <source>
        <dbReference type="EMBL" id="AUJ30578.1"/>
    </source>
</evidence>
<dbReference type="InterPro" id="IPR012349">
    <property type="entry name" value="Split_barrel_FMN-bd"/>
</dbReference>
<dbReference type="Proteomes" id="UP000314960">
    <property type="component" value="Chromosome"/>
</dbReference>
<keyword evidence="1" id="KW-0812">Transmembrane</keyword>
<evidence type="ECO:0000256" key="1">
    <source>
        <dbReference type="SAM" id="Phobius"/>
    </source>
</evidence>
<keyword evidence="1" id="KW-0472">Membrane</keyword>